<accession>A0ABQ9HT62</accession>
<dbReference type="EMBL" id="JARBHB010000004">
    <property type="protein sequence ID" value="KAJ8887582.1"/>
    <property type="molecule type" value="Genomic_DNA"/>
</dbReference>
<keyword evidence="2" id="KW-1185">Reference proteome</keyword>
<sequence>MIFWTKMSSLLNIYCNTRSTGRHQHINGYPPMVRDLTLRKKCSYALRIILQVVYKQLPRGLVLFTITTHLVWSLYAGFCNRLMNTHGFQNVRCLNMRLNLLGTVCTIHTILKNGQTKSHVVQLFGAIIDFCSEYLGRYHGRLVNWTLHVTSSPHLANILTVLAY</sequence>
<protein>
    <submittedName>
        <fullName evidence="1">Uncharacterized protein</fullName>
    </submittedName>
</protein>
<proteinExistence type="predicted"/>
<gene>
    <name evidence="1" type="ORF">PR048_013799</name>
</gene>
<reference evidence="1 2" key="1">
    <citation type="submission" date="2023-02" db="EMBL/GenBank/DDBJ databases">
        <title>LHISI_Scaffold_Assembly.</title>
        <authorList>
            <person name="Stuart O.P."/>
            <person name="Cleave R."/>
            <person name="Magrath M.J.L."/>
            <person name="Mikheyev A.S."/>
        </authorList>
    </citation>
    <scope>NUCLEOTIDE SEQUENCE [LARGE SCALE GENOMIC DNA]</scope>
    <source>
        <strain evidence="1">Daus_M_001</strain>
        <tissue evidence="1">Leg muscle</tissue>
    </source>
</reference>
<comment type="caution">
    <text evidence="1">The sequence shown here is derived from an EMBL/GenBank/DDBJ whole genome shotgun (WGS) entry which is preliminary data.</text>
</comment>
<dbReference type="Proteomes" id="UP001159363">
    <property type="component" value="Chromosome X"/>
</dbReference>
<organism evidence="1 2">
    <name type="scientific">Dryococelus australis</name>
    <dbReference type="NCBI Taxonomy" id="614101"/>
    <lineage>
        <taxon>Eukaryota</taxon>
        <taxon>Metazoa</taxon>
        <taxon>Ecdysozoa</taxon>
        <taxon>Arthropoda</taxon>
        <taxon>Hexapoda</taxon>
        <taxon>Insecta</taxon>
        <taxon>Pterygota</taxon>
        <taxon>Neoptera</taxon>
        <taxon>Polyneoptera</taxon>
        <taxon>Phasmatodea</taxon>
        <taxon>Verophasmatodea</taxon>
        <taxon>Anareolatae</taxon>
        <taxon>Phasmatidae</taxon>
        <taxon>Eurycanthinae</taxon>
        <taxon>Dryococelus</taxon>
    </lineage>
</organism>
<evidence type="ECO:0000313" key="2">
    <source>
        <dbReference type="Proteomes" id="UP001159363"/>
    </source>
</evidence>
<name>A0ABQ9HT62_9NEOP</name>
<evidence type="ECO:0000313" key="1">
    <source>
        <dbReference type="EMBL" id="KAJ8887582.1"/>
    </source>
</evidence>